<accession>A0A2Z4GBQ2</accession>
<dbReference type="RefSeq" id="WP_111371691.1">
    <property type="nucleotide sequence ID" value="NZ_CP029480.1"/>
</dbReference>
<keyword evidence="2" id="KW-1185">Reference proteome</keyword>
<evidence type="ECO:0000313" key="1">
    <source>
        <dbReference type="EMBL" id="AWV98498.1"/>
    </source>
</evidence>
<gene>
    <name evidence="1" type="ORF">DJ013_10070</name>
</gene>
<name>A0A2Z4GBQ2_9BACT</name>
<evidence type="ECO:0000313" key="2">
    <source>
        <dbReference type="Proteomes" id="UP000249873"/>
    </source>
</evidence>
<sequence length="141" mass="16107">MQKHKQIKAIFFLGIFGLLLLHQLLPHLHHQHHSHEVIAHGASHSHHHDDSDEESPKKGLLDLFLEFHIHSVVTNEVLVTNESAVEKLTVKKLVNTAIFHNHPRFFISFDVAEKVAVYHPPNIYFNPYRSSLDSRGPPSLG</sequence>
<dbReference type="OrthoDB" id="1448678at2"/>
<dbReference type="EMBL" id="CP029480">
    <property type="protein sequence ID" value="AWV98498.1"/>
    <property type="molecule type" value="Genomic_DNA"/>
</dbReference>
<organism evidence="1 2">
    <name type="scientific">Arcticibacterium luteifluviistationis</name>
    <dbReference type="NCBI Taxonomy" id="1784714"/>
    <lineage>
        <taxon>Bacteria</taxon>
        <taxon>Pseudomonadati</taxon>
        <taxon>Bacteroidota</taxon>
        <taxon>Cytophagia</taxon>
        <taxon>Cytophagales</taxon>
        <taxon>Leadbetterellaceae</taxon>
        <taxon>Arcticibacterium</taxon>
    </lineage>
</organism>
<dbReference type="Proteomes" id="UP000249873">
    <property type="component" value="Chromosome"/>
</dbReference>
<dbReference type="AlphaFoldDB" id="A0A2Z4GBQ2"/>
<protein>
    <submittedName>
        <fullName evidence="1">Uncharacterized protein</fullName>
    </submittedName>
</protein>
<proteinExistence type="predicted"/>
<dbReference type="KEGG" id="als:DJ013_10070"/>
<reference evidence="1 2" key="1">
    <citation type="submission" date="2018-05" db="EMBL/GenBank/DDBJ databases">
        <title>Complete genome sequence of Arcticibacterium luteifluviistationis SM1504T, a cytophagaceae bacterium isolated from Arctic surface seawater.</title>
        <authorList>
            <person name="Li Y."/>
            <person name="Qin Q.-L."/>
        </authorList>
    </citation>
    <scope>NUCLEOTIDE SEQUENCE [LARGE SCALE GENOMIC DNA]</scope>
    <source>
        <strain evidence="1 2">SM1504</strain>
    </source>
</reference>